<dbReference type="Pfam" id="PF20419">
    <property type="entry name" value="DUF6701"/>
    <property type="match status" value="1"/>
</dbReference>
<gene>
    <name evidence="2" type="ORF">GJ700_07095</name>
</gene>
<dbReference type="AlphaFoldDB" id="A0A7X2IK45"/>
<feature type="domain" description="DUF6701" evidence="1">
    <location>
        <begin position="405"/>
        <end position="971"/>
    </location>
</feature>
<dbReference type="EMBL" id="WKJJ01000004">
    <property type="protein sequence ID" value="MRV71487.1"/>
    <property type="molecule type" value="Genomic_DNA"/>
</dbReference>
<name>A0A7X2IK45_9BURK</name>
<proteinExistence type="predicted"/>
<protein>
    <recommendedName>
        <fullName evidence="1">DUF6701 domain-containing protein</fullName>
    </recommendedName>
</protein>
<dbReference type="InterPro" id="IPR046524">
    <property type="entry name" value="DUF6701"/>
</dbReference>
<comment type="caution">
    <text evidence="2">The sequence shown here is derived from an EMBL/GenBank/DDBJ whole genome shotgun (WGS) entry which is preliminary data.</text>
</comment>
<evidence type="ECO:0000259" key="1">
    <source>
        <dbReference type="Pfam" id="PF20419"/>
    </source>
</evidence>
<sequence length="986" mass="99561">MNQTLQVESGPRRLLTTLQAFMLCVWMLMAPPGRAVTTTTTYTLPAALTSSPFNCTLTSGTYVCGSINLDKDAELKLTSDVDIWVKNGSFTSQKNLTTNNGGHTLSLSVDSYVTMQKDTDIDMNITASGSVSFAKNARIDGNITSSSNITFAKDSTVNGNVTASGNLTGAKNVIINGSCIVAGTKSSITCTGGSAALHHVRVTTTGTTTACGTTPVTITACNSADSNGTCTPYTGGISGTLNADALDDSDLVSVGFSISSGNSSVTVSLPTISTPQTASLSFSSLSKTASTQGTCWNGSSASCDLEVGSCGAHHVRLNHAGSGVTCIPATVTINACSGADTSGTCIASTAGMTGTLVTTKADGSQQTNSFMIPAGSSSVTQDVSVTTSQTVTFGTTSLSPGTTSTTTCWNGSTADCTYFFDTAALVLTAPDHTAASQQSVDVRAVKQSDTSMACTSALANGDYSVEFGCSYNNPSTGTQGPTISSGNTSRTMACSGSTSSANALTLTFSSGKASLNLSYPDAGQVTLLAKYSGSGLLLTGSDPFVAAPAKFVISNVTSGNKKAGNTFSATVQAVNNAGAVTPNFGRESTPYIPILAIAKCQPTFTGSVTGVLTDGATSTYSGTAYTYTFDKLTYSEVGTADLTASLAYGSNGSAVSYYLNVSPLAVTGTTQTGAACGAVGPFTPAYFETSLASTLKYTYSGQPITSVIITPKNAYGATTVNYTGVPSTNTFAKAVTLTALDATGTAIASTVGSVTAGGAVAASSFTQSTANATVTVTATATPTFSFAAVTGGVNGTKPAPQTVTIRATDTDGVSSAGHTQASVPIRLGRLRLFNTYGTSLTSLKMPVQAEYWNGTVWVVNGDDSTTSIPAGSIGFPSGGTVSASYTGSAVKMSLGKGTITITSGSNAKGYTDVTTHLGAALGAANACPSNATRISGANLAGLRSYHGCDKTGATSGAYDYDPTARANFGLQSQETKGVVHVREVFN</sequence>
<accession>A0A7X2IK45</accession>
<keyword evidence="3" id="KW-1185">Reference proteome</keyword>
<organism evidence="2 3">
    <name type="scientific">Pseudoduganella rivuli</name>
    <dbReference type="NCBI Taxonomy" id="2666085"/>
    <lineage>
        <taxon>Bacteria</taxon>
        <taxon>Pseudomonadati</taxon>
        <taxon>Pseudomonadota</taxon>
        <taxon>Betaproteobacteria</taxon>
        <taxon>Burkholderiales</taxon>
        <taxon>Oxalobacteraceae</taxon>
        <taxon>Telluria group</taxon>
        <taxon>Pseudoduganella</taxon>
    </lineage>
</organism>
<evidence type="ECO:0000313" key="3">
    <source>
        <dbReference type="Proteomes" id="UP000446768"/>
    </source>
</evidence>
<evidence type="ECO:0000313" key="2">
    <source>
        <dbReference type="EMBL" id="MRV71487.1"/>
    </source>
</evidence>
<dbReference type="RefSeq" id="WP_154372066.1">
    <property type="nucleotide sequence ID" value="NZ_WKJJ01000004.1"/>
</dbReference>
<reference evidence="2 3" key="1">
    <citation type="submission" date="2019-11" db="EMBL/GenBank/DDBJ databases">
        <title>Novel species isolated from a subtropical stream in China.</title>
        <authorList>
            <person name="Lu H."/>
        </authorList>
    </citation>
    <scope>NUCLEOTIDE SEQUENCE [LARGE SCALE GENOMIC DNA]</scope>
    <source>
        <strain evidence="2 3">FT92W</strain>
    </source>
</reference>
<dbReference type="Proteomes" id="UP000446768">
    <property type="component" value="Unassembled WGS sequence"/>
</dbReference>